<dbReference type="InterPro" id="IPR038695">
    <property type="entry name" value="Saro_0823-like_sf"/>
</dbReference>
<evidence type="ECO:0000313" key="1">
    <source>
        <dbReference type="EMBL" id="MCH4293094.1"/>
    </source>
</evidence>
<reference evidence="1 2" key="1">
    <citation type="submission" date="2022-02" db="EMBL/GenBank/DDBJ databases">
        <title>The genome sequence of Shewanella sp. 3B26.</title>
        <authorList>
            <person name="Du J."/>
        </authorList>
    </citation>
    <scope>NUCLEOTIDE SEQUENCE [LARGE SCALE GENOMIC DNA]</scope>
    <source>
        <strain evidence="1 2">3B26</strain>
    </source>
</reference>
<dbReference type="RefSeq" id="WP_240589710.1">
    <property type="nucleotide sequence ID" value="NZ_JAKUDL010000001.1"/>
</dbReference>
<dbReference type="AlphaFoldDB" id="A0AAJ1BE40"/>
<gene>
    <name evidence="1" type="ORF">MJ923_02085</name>
</gene>
<dbReference type="Pfam" id="PF02643">
    <property type="entry name" value="DUF192"/>
    <property type="match status" value="1"/>
</dbReference>
<dbReference type="PANTHER" id="PTHR37953:SF1">
    <property type="entry name" value="UPF0127 PROTEIN MJ1496"/>
    <property type="match status" value="1"/>
</dbReference>
<organism evidence="1 2">
    <name type="scientific">Shewanella zhuhaiensis</name>
    <dbReference type="NCBI Taxonomy" id="2919576"/>
    <lineage>
        <taxon>Bacteria</taxon>
        <taxon>Pseudomonadati</taxon>
        <taxon>Pseudomonadota</taxon>
        <taxon>Gammaproteobacteria</taxon>
        <taxon>Alteromonadales</taxon>
        <taxon>Shewanellaceae</taxon>
        <taxon>Shewanella</taxon>
    </lineage>
</organism>
<protein>
    <submittedName>
        <fullName evidence="1">DUF192 domain-containing protein</fullName>
    </submittedName>
</protein>
<dbReference type="Proteomes" id="UP001297581">
    <property type="component" value="Unassembled WGS sequence"/>
</dbReference>
<accession>A0AAJ1BE40</accession>
<dbReference type="InterPro" id="IPR003795">
    <property type="entry name" value="DUF192"/>
</dbReference>
<keyword evidence="2" id="KW-1185">Reference proteome</keyword>
<comment type="caution">
    <text evidence="1">The sequence shown here is derived from an EMBL/GenBank/DDBJ whole genome shotgun (WGS) entry which is preliminary data.</text>
</comment>
<dbReference type="Gene3D" id="2.60.120.1140">
    <property type="entry name" value="Protein of unknown function DUF192"/>
    <property type="match status" value="1"/>
</dbReference>
<dbReference type="PANTHER" id="PTHR37953">
    <property type="entry name" value="UPF0127 PROTEIN MJ1496"/>
    <property type="match status" value="1"/>
</dbReference>
<dbReference type="EMBL" id="JAKUDL010000001">
    <property type="protein sequence ID" value="MCH4293094.1"/>
    <property type="molecule type" value="Genomic_DNA"/>
</dbReference>
<evidence type="ECO:0000313" key="2">
    <source>
        <dbReference type="Proteomes" id="UP001297581"/>
    </source>
</evidence>
<sequence>MEKIRLVHKKSGQLIKVLVAKSMFQKLRGLLGLKPLQEGEAMLITRCSSVHTCFMGYPLDLVYLDSELKVTKLVKSIHPWRASSCFQACQVMEFAAGEIDKMALSVGDSFQ</sequence>
<name>A0AAJ1BE40_9GAMM</name>
<proteinExistence type="predicted"/>